<dbReference type="Proteomes" id="UP000014139">
    <property type="component" value="Unassembled WGS sequence"/>
</dbReference>
<accession>R1I278</accession>
<evidence type="ECO:0000313" key="1">
    <source>
        <dbReference type="EMBL" id="EOD66646.1"/>
    </source>
</evidence>
<sequence length="41" mass="4580">MTDLDQLRRVLHAQEALAPDPDVVLAAATRRIRRRRATGVA</sequence>
<gene>
    <name evidence="1" type="ORF">H480_20574</name>
</gene>
<proteinExistence type="predicted"/>
<keyword evidence="2" id="KW-1185">Reference proteome</keyword>
<dbReference type="AlphaFoldDB" id="R1I278"/>
<evidence type="ECO:0000313" key="2">
    <source>
        <dbReference type="Proteomes" id="UP000014139"/>
    </source>
</evidence>
<organism evidence="1 2">
    <name type="scientific">Amycolatopsis vancoresmycina DSM 44592</name>
    <dbReference type="NCBI Taxonomy" id="1292037"/>
    <lineage>
        <taxon>Bacteria</taxon>
        <taxon>Bacillati</taxon>
        <taxon>Actinomycetota</taxon>
        <taxon>Actinomycetes</taxon>
        <taxon>Pseudonocardiales</taxon>
        <taxon>Pseudonocardiaceae</taxon>
        <taxon>Amycolatopsis</taxon>
    </lineage>
</organism>
<dbReference type="EMBL" id="AOUO01000291">
    <property type="protein sequence ID" value="EOD66646.1"/>
    <property type="molecule type" value="Genomic_DNA"/>
</dbReference>
<comment type="caution">
    <text evidence="1">The sequence shown here is derived from an EMBL/GenBank/DDBJ whole genome shotgun (WGS) entry which is preliminary data.</text>
</comment>
<feature type="non-terminal residue" evidence="1">
    <location>
        <position position="41"/>
    </location>
</feature>
<reference evidence="1 2" key="1">
    <citation type="submission" date="2013-02" db="EMBL/GenBank/DDBJ databases">
        <title>Draft genome sequence of Amycolatopsis vancoresmycina strain DSM 44592T.</title>
        <authorList>
            <person name="Kumar S."/>
            <person name="Kaur N."/>
            <person name="Kaur C."/>
            <person name="Raghava G.P.S."/>
            <person name="Mayilraj S."/>
        </authorList>
    </citation>
    <scope>NUCLEOTIDE SEQUENCE [LARGE SCALE GENOMIC DNA]</scope>
    <source>
        <strain evidence="1 2">DSM 44592</strain>
    </source>
</reference>
<protein>
    <submittedName>
        <fullName evidence="1">Uncharacterized protein</fullName>
    </submittedName>
</protein>
<name>R1I278_9PSEU</name>